<evidence type="ECO:0000313" key="2">
    <source>
        <dbReference type="EMBL" id="PIV13680.1"/>
    </source>
</evidence>
<dbReference type="EMBL" id="PFIH01000035">
    <property type="protein sequence ID" value="PIX28069.1"/>
    <property type="molecule type" value="Genomic_DNA"/>
</dbReference>
<dbReference type="Proteomes" id="UP000229789">
    <property type="component" value="Unassembled WGS sequence"/>
</dbReference>
<dbReference type="EMBL" id="PEUT01000039">
    <property type="protein sequence ID" value="PIV13680.1"/>
    <property type="molecule type" value="Genomic_DNA"/>
</dbReference>
<dbReference type="Pfam" id="PF09846">
    <property type="entry name" value="OapB"/>
    <property type="match status" value="1"/>
</dbReference>
<evidence type="ECO:0000313" key="11">
    <source>
        <dbReference type="Proteomes" id="UP000229789"/>
    </source>
</evidence>
<evidence type="ECO:0000313" key="8">
    <source>
        <dbReference type="EMBL" id="PJC01450.1"/>
    </source>
</evidence>
<proteinExistence type="predicted"/>
<comment type="caution">
    <text evidence="1">The sequence shown here is derived from an EMBL/GenBank/DDBJ whole genome shotgun (WGS) entry which is preliminary data.</text>
</comment>
<accession>A0A2H9N2D4</accession>
<organism evidence="1 11">
    <name type="scientific">Huberarchaeum crystalense</name>
    <dbReference type="NCBI Taxonomy" id="2014257"/>
    <lineage>
        <taxon>Archaea</taxon>
        <taxon>Candidatus Huberarchaeota</taxon>
        <taxon>Candidatus Huberarchaeia</taxon>
        <taxon>Candidatus Huberarchaeales</taxon>
        <taxon>Candidatus Huberarchaeaceae</taxon>
        <taxon>Candidatus Huberarchaeum</taxon>
    </lineage>
</organism>
<reference evidence="1 11" key="2">
    <citation type="submission" date="2017-09" db="EMBL/GenBank/DDBJ databases">
        <title>Depth-based differentiation of microbial function through sediment-hosted aquifers and enrichment of novel symbionts in the deep terrestrial subsurface.</title>
        <authorList>
            <person name="Probst A.J."/>
            <person name="Ladd B."/>
            <person name="Jarett J.K."/>
            <person name="Geller-Mcgrath D.E."/>
            <person name="Sieber C.M."/>
            <person name="Emerson J.B."/>
            <person name="Anantharaman K."/>
            <person name="Thomas B.C."/>
            <person name="Malmstrom R."/>
            <person name="Stieglmeier M."/>
            <person name="Klingl A."/>
            <person name="Woyke T."/>
            <person name="Ryan C.M."/>
            <person name="Banfield J.F."/>
        </authorList>
    </citation>
    <scope>NUCLEOTIDE SEQUENCE [LARGE SCALE GENOMIC DNA]</scope>
    <source>
        <strain evidence="3">CG02_land_8_20_14_3_00_31_209</strain>
        <strain evidence="2">CG03_land_8_20_14_0_80_31_114</strain>
        <strain evidence="4">CG17_big_fil_post_rev_8_21_14_2_50_31_73</strain>
        <strain evidence="1">CG18_big_fil_WC_8_21_14_2_50_31_19</strain>
        <strain evidence="6">CG_4_10_14_0_8_um_filter_31_133</strain>
        <strain evidence="5">CG_4_8_14_3_um_filter</strain>
        <strain evidence="8">CG_4_9_14_0_8_um_filter_31_21</strain>
        <strain evidence="7">CG_4_9_14_3_um_filter_31_125</strain>
    </source>
</reference>
<dbReference type="EMBL" id="PFUW01000016">
    <property type="protein sequence ID" value="PJB04165.1"/>
    <property type="molecule type" value="Genomic_DNA"/>
</dbReference>
<evidence type="ECO:0000313" key="5">
    <source>
        <dbReference type="EMBL" id="PIX28069.1"/>
    </source>
</evidence>
<dbReference type="Proteomes" id="UP000231232">
    <property type="component" value="Unassembled WGS sequence"/>
</dbReference>
<evidence type="ECO:0000313" key="7">
    <source>
        <dbReference type="EMBL" id="PJB04165.1"/>
    </source>
</evidence>
<protein>
    <recommendedName>
        <fullName evidence="12">DUF2073 domain-containing protein</fullName>
    </recommendedName>
</protein>
<evidence type="ECO:0000313" key="9">
    <source>
        <dbReference type="Proteomes" id="UP000228874"/>
    </source>
</evidence>
<accession>A0A2H9P844</accession>
<dbReference type="Proteomes" id="UP000228874">
    <property type="component" value="Unassembled WGS sequence"/>
</dbReference>
<dbReference type="Proteomes" id="UP000231449">
    <property type="component" value="Unassembled WGS sequence"/>
</dbReference>
<reference evidence="9 10" key="1">
    <citation type="submission" date="2017-09" db="EMBL/GenBank/DDBJ databases">
        <title>Depth-based differentiation of microbial function through sediment-hosted aquifers and enrichment of novel symbionts in the deep terrestrial subsurface.</title>
        <authorList>
            <person name="Probst A.J."/>
            <person name="Ladd B."/>
            <person name="Jarett J.K."/>
            <person name="Geller-Mcgrath D.E."/>
            <person name="Sieber C.M.K."/>
            <person name="Emerson J.B."/>
            <person name="Anantharaman K."/>
            <person name="Thomas B.C."/>
            <person name="Malmstrom R."/>
            <person name="Stieglmeier M."/>
            <person name="Klingl A."/>
            <person name="Woyke T."/>
            <person name="Ryan C.M."/>
            <person name="Banfield J.F."/>
        </authorList>
    </citation>
    <scope>NUCLEOTIDE SEQUENCE [LARGE SCALE GENOMIC DNA]</scope>
</reference>
<dbReference type="Proteomes" id="UP000230713">
    <property type="component" value="Unassembled WGS sequence"/>
</dbReference>
<dbReference type="Proteomes" id="UP000230477">
    <property type="component" value="Unassembled WGS sequence"/>
</dbReference>
<dbReference type="AlphaFoldDB" id="A0A2G9LJF4"/>
<dbReference type="EMBL" id="PFSX01000029">
    <property type="protein sequence ID" value="PJC01450.1"/>
    <property type="molecule type" value="Genomic_DNA"/>
</dbReference>
<dbReference type="EMBL" id="PCUF01000008">
    <property type="protein sequence ID" value="PIN66676.1"/>
    <property type="molecule type" value="Genomic_DNA"/>
</dbReference>
<accession>A0A2G9LJF4</accession>
<evidence type="ECO:0000313" key="6">
    <source>
        <dbReference type="EMBL" id="PIY99686.1"/>
    </source>
</evidence>
<accession>A0A2H9M9A8</accession>
<evidence type="ECO:0008006" key="12">
    <source>
        <dbReference type="Google" id="ProtNLM"/>
    </source>
</evidence>
<evidence type="ECO:0000313" key="3">
    <source>
        <dbReference type="EMBL" id="PIV46657.1"/>
    </source>
</evidence>
<dbReference type="InterPro" id="IPR012017">
    <property type="entry name" value="OapB-like"/>
</dbReference>
<accession>A0A2H9M302</accession>
<accession>A0A2H9RD37</accession>
<evidence type="ECO:0000313" key="4">
    <source>
        <dbReference type="EMBL" id="PIV89699.1"/>
    </source>
</evidence>
<name>A0A2G9LJF4_HUBC1</name>
<dbReference type="EMBL" id="PETW01000001">
    <property type="protein sequence ID" value="PIV46657.1"/>
    <property type="molecule type" value="Genomic_DNA"/>
</dbReference>
<sequence>MKDNQLKIVFLPTNKLYDKGETDIFKKIISEVQQGNIVLVEKNISPLFEGQLIKETMKNVSDTFEGIEFIRLDISEKNKSTLESIKTMLSKFLVGERALTLIGPSSIIKNIKRDPNTIGMYINFK</sequence>
<dbReference type="Proteomes" id="UP000228888">
    <property type="component" value="Unassembled WGS sequence"/>
</dbReference>
<gene>
    <name evidence="8" type="ORF">CO072_01230</name>
    <name evidence="7" type="ORF">CO124_00850</name>
    <name evidence="3" type="ORF">COS22_00040</name>
    <name evidence="2" type="ORF">COS45_01600</name>
    <name evidence="4" type="ORF">COW47_01390</name>
    <name evidence="1" type="ORF">COW69_00900</name>
    <name evidence="6" type="ORF">COY63_02250</name>
    <name evidence="5" type="ORF">COZ66_01485</name>
</gene>
<evidence type="ECO:0000313" key="10">
    <source>
        <dbReference type="Proteomes" id="UP000228888"/>
    </source>
</evidence>
<accession>A0A2H9MML6</accession>
<dbReference type="Proteomes" id="UP000228989">
    <property type="component" value="Unassembled WGS sequence"/>
</dbReference>
<dbReference type="EMBL" id="PFMG01000056">
    <property type="protein sequence ID" value="PIY99686.1"/>
    <property type="molecule type" value="Genomic_DNA"/>
</dbReference>
<evidence type="ECO:0000313" key="1">
    <source>
        <dbReference type="EMBL" id="PIN66676.1"/>
    </source>
</evidence>
<accession>A0A2H9QSI4</accession>
<dbReference type="EMBL" id="PFFF01000033">
    <property type="protein sequence ID" value="PIV89699.1"/>
    <property type="molecule type" value="Genomic_DNA"/>
</dbReference>